<gene>
    <name evidence="2" type="ORF">ACFQXB_01165</name>
</gene>
<dbReference type="GO" id="GO:0016787">
    <property type="term" value="F:hydrolase activity"/>
    <property type="evidence" value="ECO:0007669"/>
    <property type="project" value="UniProtKB-KW"/>
</dbReference>
<keyword evidence="3" id="KW-1185">Reference proteome</keyword>
<evidence type="ECO:0000259" key="1">
    <source>
        <dbReference type="Pfam" id="PF08885"/>
    </source>
</evidence>
<dbReference type="Proteomes" id="UP001596516">
    <property type="component" value="Unassembled WGS sequence"/>
</dbReference>
<sequence>MPYSNLPASSYWKRCLRSDDFRLNDLYQPRFQIGAQDAIATAGSCFAQRIGQELRHATVDFLDLEPPPPGMSHATAQSFGFGIYSARYGNIYTPRQLLQLVEDVLATRIRPEAVWESRGAWFDGLRPQIEPGGFASADELVGIRVSHLDRVRQMIEKATVFFFTLGLTECWAHAETGTVFPVCPSVVPGVFDPELHRFRNLRTAEVIADLEAFMAAARQINPGLRFLFTVSPVPLVATATGGHVLAATTRSKSVLRAAVAEVVDSDSGCDYFPSYELATTHPILRDTFCDDRRSVRPEIVRMIMDMFFAAHPGCARIDIPAGEDEMDAFCDELLLDAATS</sequence>
<organism evidence="2 3">
    <name type="scientific">Plastorhodobacter daqingensis</name>
    <dbReference type="NCBI Taxonomy" id="1387281"/>
    <lineage>
        <taxon>Bacteria</taxon>
        <taxon>Pseudomonadati</taxon>
        <taxon>Pseudomonadota</taxon>
        <taxon>Alphaproteobacteria</taxon>
        <taxon>Rhodobacterales</taxon>
        <taxon>Paracoccaceae</taxon>
        <taxon>Plastorhodobacter</taxon>
    </lineage>
</organism>
<accession>A0ABW2UFL9</accession>
<dbReference type="EMBL" id="JBHTFQ010000001">
    <property type="protein sequence ID" value="MFC7702800.1"/>
    <property type="molecule type" value="Genomic_DNA"/>
</dbReference>
<dbReference type="EC" id="3.1.-.-" evidence="2"/>
<evidence type="ECO:0000313" key="3">
    <source>
        <dbReference type="Proteomes" id="UP001596516"/>
    </source>
</evidence>
<dbReference type="InterPro" id="IPR014982">
    <property type="entry name" value="GSCFA"/>
</dbReference>
<comment type="caution">
    <text evidence="2">The sequence shown here is derived from an EMBL/GenBank/DDBJ whole genome shotgun (WGS) entry which is preliminary data.</text>
</comment>
<dbReference type="RefSeq" id="WP_377397845.1">
    <property type="nucleotide sequence ID" value="NZ_JBHTFQ010000001.1"/>
</dbReference>
<dbReference type="Pfam" id="PF08885">
    <property type="entry name" value="GSCFA"/>
    <property type="match status" value="1"/>
</dbReference>
<feature type="domain" description="GSCFA" evidence="1">
    <location>
        <begin position="39"/>
        <end position="307"/>
    </location>
</feature>
<evidence type="ECO:0000313" key="2">
    <source>
        <dbReference type="EMBL" id="MFC7702800.1"/>
    </source>
</evidence>
<name>A0ABW2UFL9_9RHOB</name>
<reference evidence="3" key="1">
    <citation type="journal article" date="2019" name="Int. J. Syst. Evol. Microbiol.">
        <title>The Global Catalogue of Microorganisms (GCM) 10K type strain sequencing project: providing services to taxonomists for standard genome sequencing and annotation.</title>
        <authorList>
            <consortium name="The Broad Institute Genomics Platform"/>
            <consortium name="The Broad Institute Genome Sequencing Center for Infectious Disease"/>
            <person name="Wu L."/>
            <person name="Ma J."/>
        </authorList>
    </citation>
    <scope>NUCLEOTIDE SEQUENCE [LARGE SCALE GENOMIC DNA]</scope>
    <source>
        <strain evidence="3">CGMCC 1.12750</strain>
    </source>
</reference>
<protein>
    <submittedName>
        <fullName evidence="2">GSCFA domain-containing protein</fullName>
        <ecNumber evidence="2">3.1.-.-</ecNumber>
    </submittedName>
</protein>
<proteinExistence type="predicted"/>
<keyword evidence="2" id="KW-0378">Hydrolase</keyword>